<accession>A0AAD5QUL7</accession>
<dbReference type="PANTHER" id="PTHR10910:SF62">
    <property type="entry name" value="AT07585P-RELATED"/>
    <property type="match status" value="1"/>
</dbReference>
<name>A0AAD5QUL7_PARTN</name>
<dbReference type="Pfam" id="PF02137">
    <property type="entry name" value="A_deamin"/>
    <property type="match status" value="1"/>
</dbReference>
<comment type="caution">
    <text evidence="3">The sequence shown here is derived from an EMBL/GenBank/DDBJ whole genome shotgun (WGS) entry which is preliminary data.</text>
</comment>
<dbReference type="Proteomes" id="UP001196413">
    <property type="component" value="Unassembled WGS sequence"/>
</dbReference>
<feature type="compositionally biased region" description="Basic and acidic residues" evidence="1">
    <location>
        <begin position="135"/>
        <end position="148"/>
    </location>
</feature>
<sequence>MSINSAPCGDSRAYNLNGDSQDNEALTNSLLRYKVEMVWERYWGEYQRHSLHRQWTGSLVEERLRTMSCSDKMMRWNVLGVQGALLSLFIDPVCNDICMPVPKGFTYENMKVHCEEYERVKQSLETCYCDGGVAPHEKGGESREKTDSEQYNGCVETNPDGSEREFPS</sequence>
<dbReference type="PANTHER" id="PTHR10910">
    <property type="entry name" value="EUKARYOTE SPECIFIC DSRNA BINDING PROTEIN"/>
    <property type="match status" value="1"/>
</dbReference>
<dbReference type="GO" id="GO:0005730">
    <property type="term" value="C:nucleolus"/>
    <property type="evidence" value="ECO:0007669"/>
    <property type="project" value="TreeGrafter"/>
</dbReference>
<evidence type="ECO:0000256" key="1">
    <source>
        <dbReference type="SAM" id="MobiDB-lite"/>
    </source>
</evidence>
<reference evidence="3" key="1">
    <citation type="submission" date="2021-06" db="EMBL/GenBank/DDBJ databases">
        <title>Parelaphostrongylus tenuis whole genome reference sequence.</title>
        <authorList>
            <person name="Garwood T.J."/>
            <person name="Larsen P.A."/>
            <person name="Fountain-Jones N.M."/>
            <person name="Garbe J.R."/>
            <person name="Macchietto M.G."/>
            <person name="Kania S.A."/>
            <person name="Gerhold R.W."/>
            <person name="Richards J.E."/>
            <person name="Wolf T.M."/>
        </authorList>
    </citation>
    <scope>NUCLEOTIDE SEQUENCE</scope>
    <source>
        <strain evidence="3">MNPRO001-30</strain>
        <tissue evidence="3">Meninges</tissue>
    </source>
</reference>
<protein>
    <submittedName>
        <fullName evidence="3">Double-stranded RNA-specific editase 1</fullName>
    </submittedName>
</protein>
<organism evidence="3 4">
    <name type="scientific">Parelaphostrongylus tenuis</name>
    <name type="common">Meningeal worm</name>
    <dbReference type="NCBI Taxonomy" id="148309"/>
    <lineage>
        <taxon>Eukaryota</taxon>
        <taxon>Metazoa</taxon>
        <taxon>Ecdysozoa</taxon>
        <taxon>Nematoda</taxon>
        <taxon>Chromadorea</taxon>
        <taxon>Rhabditida</taxon>
        <taxon>Rhabditina</taxon>
        <taxon>Rhabditomorpha</taxon>
        <taxon>Strongyloidea</taxon>
        <taxon>Metastrongylidae</taxon>
        <taxon>Parelaphostrongylus</taxon>
    </lineage>
</organism>
<dbReference type="GO" id="GO:0003726">
    <property type="term" value="F:double-stranded RNA adenosine deaminase activity"/>
    <property type="evidence" value="ECO:0007669"/>
    <property type="project" value="TreeGrafter"/>
</dbReference>
<dbReference type="GO" id="GO:0003725">
    <property type="term" value="F:double-stranded RNA binding"/>
    <property type="evidence" value="ECO:0007669"/>
    <property type="project" value="TreeGrafter"/>
</dbReference>
<dbReference type="EMBL" id="JAHQIW010005268">
    <property type="protein sequence ID" value="KAJ1365428.1"/>
    <property type="molecule type" value="Genomic_DNA"/>
</dbReference>
<gene>
    <name evidence="3" type="primary">ADARB1</name>
    <name evidence="3" type="ORF">KIN20_025722</name>
</gene>
<evidence type="ECO:0000259" key="2">
    <source>
        <dbReference type="PROSITE" id="PS50141"/>
    </source>
</evidence>
<feature type="domain" description="A to I editase" evidence="2">
    <location>
        <begin position="1"/>
        <end position="93"/>
    </location>
</feature>
<dbReference type="GO" id="GO:0006382">
    <property type="term" value="P:adenosine to inosine editing"/>
    <property type="evidence" value="ECO:0007669"/>
    <property type="project" value="TreeGrafter"/>
</dbReference>
<dbReference type="GO" id="GO:0005737">
    <property type="term" value="C:cytoplasm"/>
    <property type="evidence" value="ECO:0007669"/>
    <property type="project" value="TreeGrafter"/>
</dbReference>
<proteinExistence type="predicted"/>
<keyword evidence="4" id="KW-1185">Reference proteome</keyword>
<evidence type="ECO:0000313" key="4">
    <source>
        <dbReference type="Proteomes" id="UP001196413"/>
    </source>
</evidence>
<dbReference type="GO" id="GO:0008251">
    <property type="term" value="F:tRNA-specific adenosine deaminase activity"/>
    <property type="evidence" value="ECO:0007669"/>
    <property type="project" value="TreeGrafter"/>
</dbReference>
<evidence type="ECO:0000313" key="3">
    <source>
        <dbReference type="EMBL" id="KAJ1365428.1"/>
    </source>
</evidence>
<feature type="region of interest" description="Disordered" evidence="1">
    <location>
        <begin position="135"/>
        <end position="168"/>
    </location>
</feature>
<dbReference type="PROSITE" id="PS50141">
    <property type="entry name" value="A_DEAMIN_EDITASE"/>
    <property type="match status" value="1"/>
</dbReference>
<dbReference type="GO" id="GO:0006396">
    <property type="term" value="P:RNA processing"/>
    <property type="evidence" value="ECO:0007669"/>
    <property type="project" value="InterPro"/>
</dbReference>
<dbReference type="InterPro" id="IPR002466">
    <property type="entry name" value="A_deamin"/>
</dbReference>
<dbReference type="AlphaFoldDB" id="A0AAD5QUL7"/>